<reference evidence="1 2" key="1">
    <citation type="submission" date="2015-07" db="EMBL/GenBank/DDBJ databases">
        <title>The genome of Dufourea novaeangliae.</title>
        <authorList>
            <person name="Pan H."/>
            <person name="Kapheim K."/>
        </authorList>
    </citation>
    <scope>NUCLEOTIDE SEQUENCE [LARGE SCALE GENOMIC DNA]</scope>
    <source>
        <strain evidence="1">0120121106</strain>
        <tissue evidence="1">Whole body</tissue>
    </source>
</reference>
<organism evidence="1 2">
    <name type="scientific">Dufourea novaeangliae</name>
    <name type="common">Sweat bee</name>
    <dbReference type="NCBI Taxonomy" id="178035"/>
    <lineage>
        <taxon>Eukaryota</taxon>
        <taxon>Metazoa</taxon>
        <taxon>Ecdysozoa</taxon>
        <taxon>Arthropoda</taxon>
        <taxon>Hexapoda</taxon>
        <taxon>Insecta</taxon>
        <taxon>Pterygota</taxon>
        <taxon>Neoptera</taxon>
        <taxon>Endopterygota</taxon>
        <taxon>Hymenoptera</taxon>
        <taxon>Apocrita</taxon>
        <taxon>Aculeata</taxon>
        <taxon>Apoidea</taxon>
        <taxon>Anthophila</taxon>
        <taxon>Halictidae</taxon>
        <taxon>Rophitinae</taxon>
        <taxon>Dufourea</taxon>
    </lineage>
</organism>
<accession>A0A154NXU9</accession>
<evidence type="ECO:0000313" key="1">
    <source>
        <dbReference type="EMBL" id="KZC04505.1"/>
    </source>
</evidence>
<dbReference type="AlphaFoldDB" id="A0A154NXU9"/>
<protein>
    <submittedName>
        <fullName evidence="1">Uncharacterized protein</fullName>
    </submittedName>
</protein>
<gene>
    <name evidence="1" type="ORF">WN55_05320</name>
</gene>
<dbReference type="Proteomes" id="UP000076502">
    <property type="component" value="Unassembled WGS sequence"/>
</dbReference>
<keyword evidence="2" id="KW-1185">Reference proteome</keyword>
<name>A0A154NXU9_DUFNO</name>
<evidence type="ECO:0000313" key="2">
    <source>
        <dbReference type="Proteomes" id="UP000076502"/>
    </source>
</evidence>
<proteinExistence type="predicted"/>
<sequence length="60" mass="6795">MLLCTHTHTEGDLLHTTEERKENGKGVGGQYQLYWLKFPHALIINGCSSIYSEPISLILH</sequence>
<dbReference type="EMBL" id="KQ434781">
    <property type="protein sequence ID" value="KZC04505.1"/>
    <property type="molecule type" value="Genomic_DNA"/>
</dbReference>